<keyword evidence="1" id="KW-0732">Signal</keyword>
<accession>A0A5S3PWX1</accession>
<dbReference type="Pfam" id="PF10677">
    <property type="entry name" value="DUF2490"/>
    <property type="match status" value="1"/>
</dbReference>
<name>A0A5S3PWX1_9FLAO</name>
<comment type="caution">
    <text evidence="2">The sequence shown here is derived from an EMBL/GenBank/DDBJ whole genome shotgun (WGS) entry which is preliminary data.</text>
</comment>
<keyword evidence="3" id="KW-1185">Reference proteome</keyword>
<evidence type="ECO:0000313" key="3">
    <source>
        <dbReference type="Proteomes" id="UP000310314"/>
    </source>
</evidence>
<sequence length="229" mass="27066">MTMYFIRGACLCFAFLGFQHMMAQENFTGLFQPKIAVNYEVSDNYKHNFSIAQRNYFYQNEVFGITTRQIDLVHFSNLKVKDDQSIALGIQYRIRENFEVDKLNELRFTQQYNITHKPRNVRFGHRFRAQQRITSALTVHRFRYRFAIDFPLSGEQLDVGEPYLIVNTEALLSVARTKLPQYDQRISANIGWLVAPKTKLQAGLQYRIEDYTHQTRFEFFIHTNLIVAL</sequence>
<feature type="chain" id="PRO_5024455069" evidence="1">
    <location>
        <begin position="24"/>
        <end position="229"/>
    </location>
</feature>
<protein>
    <submittedName>
        <fullName evidence="2">DUF2490 domain-containing protein</fullName>
    </submittedName>
</protein>
<evidence type="ECO:0000313" key="2">
    <source>
        <dbReference type="EMBL" id="TMM59360.1"/>
    </source>
</evidence>
<dbReference type="Proteomes" id="UP000310314">
    <property type="component" value="Unassembled WGS sequence"/>
</dbReference>
<evidence type="ECO:0000256" key="1">
    <source>
        <dbReference type="SAM" id="SignalP"/>
    </source>
</evidence>
<dbReference type="InterPro" id="IPR019619">
    <property type="entry name" value="DUF2490"/>
</dbReference>
<organism evidence="2 3">
    <name type="scientific">Maribacter algarum</name>
    <name type="common">ex Zhang et al. 2020</name>
    <dbReference type="NCBI Taxonomy" id="2578118"/>
    <lineage>
        <taxon>Bacteria</taxon>
        <taxon>Pseudomonadati</taxon>
        <taxon>Bacteroidota</taxon>
        <taxon>Flavobacteriia</taxon>
        <taxon>Flavobacteriales</taxon>
        <taxon>Flavobacteriaceae</taxon>
        <taxon>Maribacter</taxon>
    </lineage>
</organism>
<dbReference type="OrthoDB" id="1436620at2"/>
<dbReference type="AlphaFoldDB" id="A0A5S3PWX1"/>
<proteinExistence type="predicted"/>
<gene>
    <name evidence="2" type="ORF">FEE95_07985</name>
</gene>
<dbReference type="EMBL" id="VATY01000001">
    <property type="protein sequence ID" value="TMM59360.1"/>
    <property type="molecule type" value="Genomic_DNA"/>
</dbReference>
<reference evidence="2 3" key="1">
    <citation type="submission" date="2019-05" db="EMBL/GenBank/DDBJ databases">
        <authorList>
            <person name="Zhang J.-Y."/>
            <person name="Feg X."/>
            <person name="Du Z.-J."/>
        </authorList>
    </citation>
    <scope>NUCLEOTIDE SEQUENCE [LARGE SCALE GENOMIC DNA]</scope>
    <source>
        <strain evidence="2 3">RZ26</strain>
    </source>
</reference>
<feature type="signal peptide" evidence="1">
    <location>
        <begin position="1"/>
        <end position="23"/>
    </location>
</feature>